<evidence type="ECO:0000256" key="3">
    <source>
        <dbReference type="SAM" id="Phobius"/>
    </source>
</evidence>
<organism evidence="5 6">
    <name type="scientific">Timema podura</name>
    <name type="common">Walking stick</name>
    <dbReference type="NCBI Taxonomy" id="61482"/>
    <lineage>
        <taxon>Eukaryota</taxon>
        <taxon>Metazoa</taxon>
        <taxon>Ecdysozoa</taxon>
        <taxon>Arthropoda</taxon>
        <taxon>Hexapoda</taxon>
        <taxon>Insecta</taxon>
        <taxon>Pterygota</taxon>
        <taxon>Neoptera</taxon>
        <taxon>Polyneoptera</taxon>
        <taxon>Phasmatodea</taxon>
        <taxon>Timematodea</taxon>
        <taxon>Timematoidea</taxon>
        <taxon>Timematidae</taxon>
        <taxon>Timema</taxon>
    </lineage>
</organism>
<evidence type="ECO:0000256" key="1">
    <source>
        <dbReference type="ARBA" id="ARBA00023157"/>
    </source>
</evidence>
<dbReference type="SMART" id="SM00192">
    <property type="entry name" value="LDLa"/>
    <property type="match status" value="1"/>
</dbReference>
<sequence length="110" mass="11927">MSSLVAMVPVLILVGIVMEGRTVGTDQMNNVNQELVLPICSLAVMVTVSTLGGYVTEEETVGMAVMKSNVVSNCLPTEFMCGEGVCIDSKQHCDNYYDCRDFSDEQNCFG</sequence>
<accession>A0ABN7PBH4</accession>
<dbReference type="PROSITE" id="PS50068">
    <property type="entry name" value="LDLRA_2"/>
    <property type="match status" value="1"/>
</dbReference>
<evidence type="ECO:0000256" key="4">
    <source>
        <dbReference type="SAM" id="SignalP"/>
    </source>
</evidence>
<feature type="signal peptide" evidence="4">
    <location>
        <begin position="1"/>
        <end position="22"/>
    </location>
</feature>
<evidence type="ECO:0000313" key="5">
    <source>
        <dbReference type="EMBL" id="CAG2063392.1"/>
    </source>
</evidence>
<dbReference type="Proteomes" id="UP001153148">
    <property type="component" value="Unassembled WGS sequence"/>
</dbReference>
<dbReference type="InterPro" id="IPR023415">
    <property type="entry name" value="LDLR_class-A_CS"/>
</dbReference>
<keyword evidence="6" id="KW-1185">Reference proteome</keyword>
<feature type="disulfide bond" evidence="2">
    <location>
        <begin position="74"/>
        <end position="86"/>
    </location>
</feature>
<reference evidence="5" key="1">
    <citation type="submission" date="2021-03" db="EMBL/GenBank/DDBJ databases">
        <authorList>
            <person name="Tran Van P."/>
        </authorList>
    </citation>
    <scope>NUCLEOTIDE SEQUENCE</scope>
</reference>
<comment type="caution">
    <text evidence="5">The sequence shown here is derived from an EMBL/GenBank/DDBJ whole genome shotgun (WGS) entry which is preliminary data.</text>
</comment>
<evidence type="ECO:0000313" key="6">
    <source>
        <dbReference type="Proteomes" id="UP001153148"/>
    </source>
</evidence>
<gene>
    <name evidence="5" type="ORF">TPAB3V08_LOCUS10339</name>
</gene>
<feature type="transmembrane region" description="Helical" evidence="3">
    <location>
        <begin position="35"/>
        <end position="56"/>
    </location>
</feature>
<dbReference type="InterPro" id="IPR002172">
    <property type="entry name" value="LDrepeatLR_classA_rpt"/>
</dbReference>
<dbReference type="Gene3D" id="4.10.400.10">
    <property type="entry name" value="Low-density Lipoprotein Receptor"/>
    <property type="match status" value="1"/>
</dbReference>
<keyword evidence="3" id="KW-1133">Transmembrane helix</keyword>
<feature type="disulfide bond" evidence="2">
    <location>
        <begin position="81"/>
        <end position="99"/>
    </location>
</feature>
<feature type="disulfide bond" evidence="2">
    <location>
        <begin position="93"/>
        <end position="108"/>
    </location>
</feature>
<dbReference type="PROSITE" id="PS01209">
    <property type="entry name" value="LDLRA_1"/>
    <property type="match status" value="1"/>
</dbReference>
<keyword evidence="3" id="KW-0812">Transmembrane</keyword>
<evidence type="ECO:0000256" key="2">
    <source>
        <dbReference type="PROSITE-ProRule" id="PRU00124"/>
    </source>
</evidence>
<dbReference type="InterPro" id="IPR036055">
    <property type="entry name" value="LDL_receptor-like_sf"/>
</dbReference>
<protein>
    <submittedName>
        <fullName evidence="5">Uncharacterized protein</fullName>
    </submittedName>
</protein>
<dbReference type="CDD" id="cd00112">
    <property type="entry name" value="LDLa"/>
    <property type="match status" value="1"/>
</dbReference>
<keyword evidence="4" id="KW-0732">Signal</keyword>
<feature type="chain" id="PRO_5045587526" evidence="4">
    <location>
        <begin position="23"/>
        <end position="110"/>
    </location>
</feature>
<keyword evidence="3" id="KW-0472">Membrane</keyword>
<name>A0ABN7PBH4_TIMPD</name>
<dbReference type="SUPFAM" id="SSF57424">
    <property type="entry name" value="LDL receptor-like module"/>
    <property type="match status" value="1"/>
</dbReference>
<keyword evidence="1 2" id="KW-1015">Disulfide bond</keyword>
<proteinExistence type="predicted"/>
<dbReference type="Pfam" id="PF00057">
    <property type="entry name" value="Ldl_recept_a"/>
    <property type="match status" value="1"/>
</dbReference>
<dbReference type="EMBL" id="CAJPIN010026129">
    <property type="protein sequence ID" value="CAG2063392.1"/>
    <property type="molecule type" value="Genomic_DNA"/>
</dbReference>